<feature type="transmembrane region" description="Helical" evidence="7">
    <location>
        <begin position="177"/>
        <end position="196"/>
    </location>
</feature>
<dbReference type="STRING" id="629680.SAMN04489751_0141"/>
<sequence length="514" mass="56621">MIRFILRRLLSTALVLLVVTFVLYLLLNAAMDFFWDLRASTSPNIEDLFESRRRLLDLDTPVVIRYFSWLSGAAGCVIGQCDLGTAWYQNQEVTDQLKGAIVNTVKLITASTLLAIVLGVAVGVVSAIRQYTGFDYFITFLSFLLYSLPVFWVAVLLKQYGAIEINNFMNEPQLSSWWPVIVVCLAMGLFWMGAVGGDRRRRIITFCAATLISFATIYYILASGWAQSPSIGFIGVVVIGAGAAVVMTFLSTGLKNRRVLLASITVVVIGALLYMPLQYLFFYVEMNWLWIVGLLILAVAICLGVGLAFRGPDPWDTARTTAITGVIVAVLIFCDRVLQEWDAYSGHPAINGRPIATIGASSPNIDGGFWMGNLDTFTHLLLPSIALVLISFASYTRYTRGSMLEVMSQDYIRTARAKGLNERTVVMRHALRNGLLPLASIVPVDIITMIGGAVITETIFGWNGMGRLFIDSMNRAEIDPVMAYIVITGLLAIVANLVADFLYAVLDPRIRVNA</sequence>
<feature type="transmembrane region" description="Helical" evidence="7">
    <location>
        <begin position="482"/>
        <end position="506"/>
    </location>
</feature>
<comment type="similarity">
    <text evidence="7">Belongs to the binding-protein-dependent transport system permease family.</text>
</comment>
<feature type="transmembrane region" description="Helical" evidence="7">
    <location>
        <begin position="231"/>
        <end position="252"/>
    </location>
</feature>
<feature type="domain" description="ABC transmembrane type-1" evidence="8">
    <location>
        <begin position="101"/>
        <end position="503"/>
    </location>
</feature>
<dbReference type="InterPro" id="IPR000515">
    <property type="entry name" value="MetI-like"/>
</dbReference>
<protein>
    <submittedName>
        <fullName evidence="9">Peptide/nickel transport system permease protein</fullName>
    </submittedName>
</protein>
<proteinExistence type="inferred from homology"/>
<dbReference type="Gene3D" id="1.10.3720.10">
    <property type="entry name" value="MetI-like"/>
    <property type="match status" value="2"/>
</dbReference>
<feature type="transmembrane region" description="Helical" evidence="7">
    <location>
        <begin position="435"/>
        <end position="462"/>
    </location>
</feature>
<evidence type="ECO:0000313" key="9">
    <source>
        <dbReference type="EMBL" id="SDR70414.1"/>
    </source>
</evidence>
<dbReference type="PANTHER" id="PTHR43163:SF6">
    <property type="entry name" value="DIPEPTIDE TRANSPORT SYSTEM PERMEASE PROTEIN DPPB-RELATED"/>
    <property type="match status" value="1"/>
</dbReference>
<name>A0A1H1L749_BRESA</name>
<dbReference type="GO" id="GO:0055085">
    <property type="term" value="P:transmembrane transport"/>
    <property type="evidence" value="ECO:0007669"/>
    <property type="project" value="InterPro"/>
</dbReference>
<keyword evidence="10" id="KW-1185">Reference proteome</keyword>
<dbReference type="OrthoDB" id="147639at2"/>
<evidence type="ECO:0000256" key="4">
    <source>
        <dbReference type="ARBA" id="ARBA00022692"/>
    </source>
</evidence>
<feature type="transmembrane region" description="Helical" evidence="7">
    <location>
        <begin position="136"/>
        <end position="157"/>
    </location>
</feature>
<feature type="transmembrane region" description="Helical" evidence="7">
    <location>
        <begin position="9"/>
        <end position="27"/>
    </location>
</feature>
<evidence type="ECO:0000256" key="5">
    <source>
        <dbReference type="ARBA" id="ARBA00022989"/>
    </source>
</evidence>
<dbReference type="Proteomes" id="UP000199700">
    <property type="component" value="Chromosome"/>
</dbReference>
<feature type="transmembrane region" description="Helical" evidence="7">
    <location>
        <begin position="203"/>
        <end position="225"/>
    </location>
</feature>
<keyword evidence="5 7" id="KW-1133">Transmembrane helix</keyword>
<dbReference type="SUPFAM" id="SSF161098">
    <property type="entry name" value="MetI-like"/>
    <property type="match status" value="2"/>
</dbReference>
<dbReference type="Pfam" id="PF00528">
    <property type="entry name" value="BPD_transp_1"/>
    <property type="match status" value="1"/>
</dbReference>
<dbReference type="GO" id="GO:0005886">
    <property type="term" value="C:plasma membrane"/>
    <property type="evidence" value="ECO:0007669"/>
    <property type="project" value="UniProtKB-SubCell"/>
</dbReference>
<evidence type="ECO:0000259" key="8">
    <source>
        <dbReference type="PROSITE" id="PS50928"/>
    </source>
</evidence>
<dbReference type="RefSeq" id="WP_092101896.1">
    <property type="nucleotide sequence ID" value="NZ_LT629739.1"/>
</dbReference>
<feature type="transmembrane region" description="Helical" evidence="7">
    <location>
        <begin position="107"/>
        <end position="129"/>
    </location>
</feature>
<evidence type="ECO:0000256" key="7">
    <source>
        <dbReference type="RuleBase" id="RU363032"/>
    </source>
</evidence>
<dbReference type="EMBL" id="LT629739">
    <property type="protein sequence ID" value="SDR70414.1"/>
    <property type="molecule type" value="Genomic_DNA"/>
</dbReference>
<dbReference type="AlphaFoldDB" id="A0A1H1L749"/>
<evidence type="ECO:0000313" key="10">
    <source>
        <dbReference type="Proteomes" id="UP000199700"/>
    </source>
</evidence>
<feature type="transmembrane region" description="Helical" evidence="7">
    <location>
        <begin position="321"/>
        <end position="338"/>
    </location>
</feature>
<comment type="subcellular location">
    <subcellularLocation>
        <location evidence="1 7">Cell membrane</location>
        <topology evidence="1 7">Multi-pass membrane protein</topology>
    </subcellularLocation>
</comment>
<evidence type="ECO:0000256" key="6">
    <source>
        <dbReference type="ARBA" id="ARBA00023136"/>
    </source>
</evidence>
<evidence type="ECO:0000256" key="2">
    <source>
        <dbReference type="ARBA" id="ARBA00022448"/>
    </source>
</evidence>
<dbReference type="Pfam" id="PF19300">
    <property type="entry name" value="BPD_transp_1_N"/>
    <property type="match status" value="1"/>
</dbReference>
<evidence type="ECO:0000256" key="1">
    <source>
        <dbReference type="ARBA" id="ARBA00004651"/>
    </source>
</evidence>
<keyword evidence="2 7" id="KW-0813">Transport</keyword>
<keyword evidence="4 7" id="KW-0812">Transmembrane</keyword>
<keyword evidence="3" id="KW-1003">Cell membrane</keyword>
<feature type="transmembrane region" description="Helical" evidence="7">
    <location>
        <begin position="288"/>
        <end position="309"/>
    </location>
</feature>
<keyword evidence="6 7" id="KW-0472">Membrane</keyword>
<dbReference type="InterPro" id="IPR045621">
    <property type="entry name" value="BPD_transp_1_N"/>
</dbReference>
<feature type="transmembrane region" description="Helical" evidence="7">
    <location>
        <begin position="380"/>
        <end position="398"/>
    </location>
</feature>
<reference evidence="9" key="1">
    <citation type="submission" date="2016-10" db="EMBL/GenBank/DDBJ databases">
        <authorList>
            <person name="Varghese N."/>
            <person name="Submissions S."/>
        </authorList>
    </citation>
    <scope>NUCLEOTIDE SEQUENCE [LARGE SCALE GENOMIC DNA]</scope>
    <source>
        <strain evidence="9">DSM 22082</strain>
    </source>
</reference>
<feature type="transmembrane region" description="Helical" evidence="7">
    <location>
        <begin position="259"/>
        <end position="282"/>
    </location>
</feature>
<dbReference type="PANTHER" id="PTHR43163">
    <property type="entry name" value="DIPEPTIDE TRANSPORT SYSTEM PERMEASE PROTEIN DPPB-RELATED"/>
    <property type="match status" value="1"/>
</dbReference>
<organism evidence="9 10">
    <name type="scientific">Brevibacterium sandarakinum</name>
    <dbReference type="NCBI Taxonomy" id="629680"/>
    <lineage>
        <taxon>Bacteria</taxon>
        <taxon>Bacillati</taxon>
        <taxon>Actinomycetota</taxon>
        <taxon>Actinomycetes</taxon>
        <taxon>Micrococcales</taxon>
        <taxon>Brevibacteriaceae</taxon>
        <taxon>Brevibacterium</taxon>
    </lineage>
</organism>
<dbReference type="CDD" id="cd06261">
    <property type="entry name" value="TM_PBP2"/>
    <property type="match status" value="1"/>
</dbReference>
<dbReference type="PROSITE" id="PS50928">
    <property type="entry name" value="ABC_TM1"/>
    <property type="match status" value="1"/>
</dbReference>
<evidence type="ECO:0000256" key="3">
    <source>
        <dbReference type="ARBA" id="ARBA00022475"/>
    </source>
</evidence>
<accession>A0A1H1L749</accession>
<dbReference type="InterPro" id="IPR035906">
    <property type="entry name" value="MetI-like_sf"/>
</dbReference>
<gene>
    <name evidence="9" type="ORF">SAMN04489751_0141</name>
</gene>